<feature type="transmembrane region" description="Helical" evidence="5">
    <location>
        <begin position="43"/>
        <end position="66"/>
    </location>
</feature>
<dbReference type="Pfam" id="PF07298">
    <property type="entry name" value="NnrU"/>
    <property type="match status" value="1"/>
</dbReference>
<sequence>MALLLLGIVLFLAVHLIRVVAPGFRNTMIARLGETGWRGLHSVLSILTLALLIWGYATAPYVNLWFPPLGMNHLTLTLMLPAMIILCSGFLPAGHIAAKTKHPIVLSIKIWALAHLLANGDLASVLLFVSLLAYGVVLRINYKRRLQAGEIQPKVFVSAKWDLAAIALGLLSWVLITFWLHALLIGVSPLPM</sequence>
<keyword evidence="8" id="KW-1185">Reference proteome</keyword>
<dbReference type="AlphaFoldDB" id="A0A4S8NWT6"/>
<evidence type="ECO:0000313" key="7">
    <source>
        <dbReference type="EMBL" id="THV21341.1"/>
    </source>
</evidence>
<dbReference type="GO" id="GO:0016020">
    <property type="term" value="C:membrane"/>
    <property type="evidence" value="ECO:0007669"/>
    <property type="project" value="UniProtKB-SubCell"/>
</dbReference>
<keyword evidence="3 5" id="KW-1133">Transmembrane helix</keyword>
<evidence type="ECO:0000256" key="5">
    <source>
        <dbReference type="SAM" id="Phobius"/>
    </source>
</evidence>
<comment type="subcellular location">
    <subcellularLocation>
        <location evidence="1">Membrane</location>
        <topology evidence="1">Multi-pass membrane protein</topology>
    </subcellularLocation>
</comment>
<evidence type="ECO:0000256" key="4">
    <source>
        <dbReference type="ARBA" id="ARBA00023136"/>
    </source>
</evidence>
<dbReference type="InterPro" id="IPR009915">
    <property type="entry name" value="NnrU_dom"/>
</dbReference>
<evidence type="ECO:0000256" key="2">
    <source>
        <dbReference type="ARBA" id="ARBA00022692"/>
    </source>
</evidence>
<organism evidence="7 8">
    <name type="scientific">Peteryoungia ipomoeae</name>
    <dbReference type="NCBI Taxonomy" id="1210932"/>
    <lineage>
        <taxon>Bacteria</taxon>
        <taxon>Pseudomonadati</taxon>
        <taxon>Pseudomonadota</taxon>
        <taxon>Alphaproteobacteria</taxon>
        <taxon>Hyphomicrobiales</taxon>
        <taxon>Rhizobiaceae</taxon>
        <taxon>Peteryoungia</taxon>
    </lineage>
</organism>
<dbReference type="EMBL" id="STGV01000005">
    <property type="protein sequence ID" value="THV21341.1"/>
    <property type="molecule type" value="Genomic_DNA"/>
</dbReference>
<accession>A0A4S8NWT6</accession>
<dbReference type="Proteomes" id="UP000308828">
    <property type="component" value="Unassembled WGS sequence"/>
</dbReference>
<name>A0A4S8NWT6_9HYPH</name>
<dbReference type="OrthoDB" id="5293641at2"/>
<keyword evidence="4 5" id="KW-0472">Membrane</keyword>
<feature type="transmembrane region" description="Helical" evidence="5">
    <location>
        <begin position="122"/>
        <end position="142"/>
    </location>
</feature>
<protein>
    <submittedName>
        <fullName evidence="7">NnrU family protein</fullName>
    </submittedName>
</protein>
<feature type="domain" description="NnrU" evidence="6">
    <location>
        <begin position="3"/>
        <end position="189"/>
    </location>
</feature>
<dbReference type="RefSeq" id="WP_136599391.1">
    <property type="nucleotide sequence ID" value="NZ_STGV01000005.1"/>
</dbReference>
<evidence type="ECO:0000256" key="1">
    <source>
        <dbReference type="ARBA" id="ARBA00004141"/>
    </source>
</evidence>
<comment type="caution">
    <text evidence="7">The sequence shown here is derived from an EMBL/GenBank/DDBJ whole genome shotgun (WGS) entry which is preliminary data.</text>
</comment>
<feature type="transmembrane region" description="Helical" evidence="5">
    <location>
        <begin position="78"/>
        <end position="98"/>
    </location>
</feature>
<keyword evidence="2 5" id="KW-0812">Transmembrane</keyword>
<proteinExistence type="predicted"/>
<feature type="transmembrane region" description="Helical" evidence="5">
    <location>
        <begin position="163"/>
        <end position="187"/>
    </location>
</feature>
<evidence type="ECO:0000256" key="3">
    <source>
        <dbReference type="ARBA" id="ARBA00022989"/>
    </source>
</evidence>
<gene>
    <name evidence="7" type="ORF">FAA97_15060</name>
</gene>
<reference evidence="7 8" key="1">
    <citation type="submission" date="2019-04" db="EMBL/GenBank/DDBJ databases">
        <title>Genome sequence of strain shin9-1.</title>
        <authorList>
            <person name="Gao J."/>
            <person name="Sun J."/>
        </authorList>
    </citation>
    <scope>NUCLEOTIDE SEQUENCE [LARGE SCALE GENOMIC DNA]</scope>
    <source>
        <strain evidence="8">shin9-1</strain>
    </source>
</reference>
<evidence type="ECO:0000313" key="8">
    <source>
        <dbReference type="Proteomes" id="UP000308828"/>
    </source>
</evidence>
<evidence type="ECO:0000259" key="6">
    <source>
        <dbReference type="Pfam" id="PF07298"/>
    </source>
</evidence>